<dbReference type="Proteomes" id="UP000039324">
    <property type="component" value="Unassembled WGS sequence"/>
</dbReference>
<keyword evidence="3 9" id="KW-1133">Transmembrane helix</keyword>
<dbReference type="Proteomes" id="UP000290189">
    <property type="component" value="Unassembled WGS sequence"/>
</dbReference>
<protein>
    <recommendedName>
        <fullName evidence="11">G-protein coupled receptors family 3 profile domain-containing protein</fullName>
    </recommendedName>
</protein>
<evidence type="ECO:0000256" key="4">
    <source>
        <dbReference type="ARBA" id="ARBA00023040"/>
    </source>
</evidence>
<reference evidence="13 15" key="2">
    <citation type="submission" date="2018-03" db="EMBL/GenBank/DDBJ databases">
        <authorList>
            <person name="Fogelqvist J."/>
        </authorList>
    </citation>
    <scope>NUCLEOTIDE SEQUENCE [LARGE SCALE GENOMIC DNA]</scope>
</reference>
<keyword evidence="10" id="KW-0732">Signal</keyword>
<feature type="transmembrane region" description="Helical" evidence="9">
    <location>
        <begin position="699"/>
        <end position="719"/>
    </location>
</feature>
<name>A0A0G4IS44_PLABS</name>
<dbReference type="GO" id="GO:0007214">
    <property type="term" value="P:gamma-aminobutyric acid signaling pathway"/>
    <property type="evidence" value="ECO:0007669"/>
    <property type="project" value="TreeGrafter"/>
</dbReference>
<feature type="transmembrane region" description="Helical" evidence="9">
    <location>
        <begin position="530"/>
        <end position="551"/>
    </location>
</feature>
<dbReference type="Gene3D" id="3.40.50.2300">
    <property type="match status" value="2"/>
</dbReference>
<evidence type="ECO:0000313" key="14">
    <source>
        <dbReference type="Proteomes" id="UP000039324"/>
    </source>
</evidence>
<evidence type="ECO:0000256" key="3">
    <source>
        <dbReference type="ARBA" id="ARBA00022989"/>
    </source>
</evidence>
<dbReference type="PANTHER" id="PTHR10519:SF20">
    <property type="entry name" value="G-PROTEIN COUPLED RECEPTOR 156-RELATED"/>
    <property type="match status" value="1"/>
</dbReference>
<evidence type="ECO:0000256" key="9">
    <source>
        <dbReference type="SAM" id="Phobius"/>
    </source>
</evidence>
<evidence type="ECO:0000313" key="13">
    <source>
        <dbReference type="EMBL" id="SPQ95264.1"/>
    </source>
</evidence>
<gene>
    <name evidence="12" type="ORF">PBRA_006282</name>
    <name evidence="13" type="ORF">PLBR_LOCUS2479</name>
</gene>
<keyword evidence="14" id="KW-1185">Reference proteome</keyword>
<dbReference type="EMBL" id="OVEO01000003">
    <property type="protein sequence ID" value="SPQ95264.1"/>
    <property type="molecule type" value="Genomic_DNA"/>
</dbReference>
<dbReference type="InterPro" id="IPR001828">
    <property type="entry name" value="ANF_lig-bd_rcpt"/>
</dbReference>
<dbReference type="EMBL" id="CDSF01000083">
    <property type="protein sequence ID" value="CEO98168.1"/>
    <property type="molecule type" value="Genomic_DNA"/>
</dbReference>
<evidence type="ECO:0000313" key="15">
    <source>
        <dbReference type="Proteomes" id="UP000290189"/>
    </source>
</evidence>
<feature type="signal peptide" evidence="10">
    <location>
        <begin position="1"/>
        <end position="19"/>
    </location>
</feature>
<keyword evidence="7" id="KW-0325">Glycoprotein</keyword>
<dbReference type="SUPFAM" id="SSF53822">
    <property type="entry name" value="Periplasmic binding protein-like I"/>
    <property type="match status" value="1"/>
</dbReference>
<evidence type="ECO:0000256" key="7">
    <source>
        <dbReference type="ARBA" id="ARBA00023180"/>
    </source>
</evidence>
<keyword evidence="2 9" id="KW-0812">Transmembrane</keyword>
<evidence type="ECO:0000313" key="12">
    <source>
        <dbReference type="EMBL" id="CEO98168.1"/>
    </source>
</evidence>
<dbReference type="STRING" id="37360.A0A0G4IS44"/>
<evidence type="ECO:0000256" key="2">
    <source>
        <dbReference type="ARBA" id="ARBA00022692"/>
    </source>
</evidence>
<keyword evidence="6" id="KW-0675">Receptor</keyword>
<keyword evidence="8" id="KW-0807">Transducer</keyword>
<dbReference type="PANTHER" id="PTHR10519">
    <property type="entry name" value="GABA-B RECEPTOR"/>
    <property type="match status" value="1"/>
</dbReference>
<feature type="chain" id="PRO_5033223370" description="G-protein coupled receptors family 3 profile domain-containing protein" evidence="10">
    <location>
        <begin position="20"/>
        <end position="770"/>
    </location>
</feature>
<keyword evidence="13" id="KW-0496">Mitochondrion</keyword>
<dbReference type="InterPro" id="IPR002455">
    <property type="entry name" value="GPCR3_GABA-B"/>
</dbReference>
<keyword evidence="4" id="KW-0297">G-protein coupled receptor</keyword>
<feature type="transmembrane region" description="Helical" evidence="9">
    <location>
        <begin position="572"/>
        <end position="593"/>
    </location>
</feature>
<dbReference type="InterPro" id="IPR028082">
    <property type="entry name" value="Peripla_BP_I"/>
</dbReference>
<evidence type="ECO:0000256" key="1">
    <source>
        <dbReference type="ARBA" id="ARBA00004141"/>
    </source>
</evidence>
<feature type="transmembrane region" description="Helical" evidence="9">
    <location>
        <begin position="492"/>
        <end position="510"/>
    </location>
</feature>
<geneLocation type="mitochondrion" evidence="13"/>
<accession>A0A0G4IS44</accession>
<dbReference type="InterPro" id="IPR000337">
    <property type="entry name" value="GPCR_3"/>
</dbReference>
<evidence type="ECO:0000256" key="8">
    <source>
        <dbReference type="ARBA" id="ARBA00023224"/>
    </source>
</evidence>
<dbReference type="OrthoDB" id="2150267at2759"/>
<feature type="domain" description="G-protein coupled receptors family 3 profile" evidence="11">
    <location>
        <begin position="463"/>
        <end position="725"/>
    </location>
</feature>
<proteinExistence type="predicted"/>
<dbReference type="PRINTS" id="PR00248">
    <property type="entry name" value="GPCRMGR"/>
</dbReference>
<dbReference type="Pfam" id="PF00003">
    <property type="entry name" value="7tm_3"/>
    <property type="match status" value="1"/>
</dbReference>
<dbReference type="GO" id="GO:0004965">
    <property type="term" value="F:G protein-coupled GABA receptor activity"/>
    <property type="evidence" value="ECO:0007669"/>
    <property type="project" value="InterPro"/>
</dbReference>
<comment type="subcellular location">
    <subcellularLocation>
        <location evidence="1">Membrane</location>
        <topology evidence="1">Multi-pass membrane protein</topology>
    </subcellularLocation>
</comment>
<evidence type="ECO:0000256" key="6">
    <source>
        <dbReference type="ARBA" id="ARBA00023170"/>
    </source>
</evidence>
<reference evidence="12 14" key="1">
    <citation type="submission" date="2015-02" db="EMBL/GenBank/DDBJ databases">
        <authorList>
            <person name="Chooi Y.-H."/>
        </authorList>
    </citation>
    <scope>NUCLEOTIDE SEQUENCE [LARGE SCALE GENOMIC DNA]</scope>
    <source>
        <strain evidence="12">E3</strain>
    </source>
</reference>
<feature type="transmembrane region" description="Helical" evidence="9">
    <location>
        <begin position="669"/>
        <end position="687"/>
    </location>
</feature>
<dbReference type="CDD" id="cd15047">
    <property type="entry name" value="7tmC_GABA-B-like"/>
    <property type="match status" value="1"/>
</dbReference>
<evidence type="ECO:0000256" key="5">
    <source>
        <dbReference type="ARBA" id="ARBA00023136"/>
    </source>
</evidence>
<feature type="transmembrane region" description="Helical" evidence="9">
    <location>
        <begin position="457"/>
        <end position="480"/>
    </location>
</feature>
<organism evidence="12 14">
    <name type="scientific">Plasmodiophora brassicae</name>
    <name type="common">Clubroot disease agent</name>
    <dbReference type="NCBI Taxonomy" id="37360"/>
    <lineage>
        <taxon>Eukaryota</taxon>
        <taxon>Sar</taxon>
        <taxon>Rhizaria</taxon>
        <taxon>Endomyxa</taxon>
        <taxon>Phytomyxea</taxon>
        <taxon>Plasmodiophorida</taxon>
        <taxon>Plasmodiophoridae</taxon>
        <taxon>Plasmodiophora</taxon>
    </lineage>
</organism>
<dbReference type="PROSITE" id="PS50259">
    <property type="entry name" value="G_PROTEIN_RECEP_F3_4"/>
    <property type="match status" value="1"/>
</dbReference>
<feature type="transmembrane region" description="Helical" evidence="9">
    <location>
        <begin position="635"/>
        <end position="657"/>
    </location>
</feature>
<dbReference type="InterPro" id="IPR017978">
    <property type="entry name" value="GPCR_3_C"/>
</dbReference>
<dbReference type="GO" id="GO:0038039">
    <property type="term" value="C:G protein-coupled receptor heterodimeric complex"/>
    <property type="evidence" value="ECO:0007669"/>
    <property type="project" value="TreeGrafter"/>
</dbReference>
<sequence length="770" mass="83247">MSGTALLVVVVALAGSTLGKFVCPGKNADPCASTKPGWNWTCCATHPCPGTYPPGTKYIDIALAAQWDTTTGEIFLYQHAVDLVNSDPTWFPGEIVRLHPVNTHYTHAGAINSFGCDLLNDDGSVLSPPKIQVLIGDVYSLECAEVGIVANVLDIPMLSGTAGSDALSDKTLYRTFSRTVAPTVYQSRAIAQLMEYFGWDHIGIFSEADAYSAGLRDAIMTNCRARGITVLATETLDVNSDGTAELTRIRDSGARIIFLSLILWDDNLYNIIDRLGMNNRKYLFLGPHSWIAAPSKHVPVGSTGTILYTDSENEIWKNLSKFWADAYARDPNLTWKYPTIPMSAPALWDAMWLAFRAIKNVSDSGLPRTGTNIVNAIRTQHFYGASGPIQLLPNGDRITPYNLMNYDGVSWRHMGYINDGGIDFRRHDFVFGGNRTDVPPSQASVNALRIAASTATAATFIVMGAIVAIAAATLLAFNVYNRDVLFIKMSSPHLNSVILLGTIVAAVYMIASAAAEFTADTRAFNSLCSLRLVCLVIGFTLSFGALFAKTYRVARIFGQKQMKVVRIHTATLFFYVGVLLVADVILLSVWSGVDPLHRVDVLLKSYAAPPPLSDDVIIQPYVMTCSSSNASVFSYIFYAYKGALILMGALLAFKTYHVNIPALNDSKQIGLAIYVCTVLAGVVVPVLSTLQPEQVDTSLSMSSGCVLACAVGLLTLIFAGKVVAIWNGDANLLTHTQGTKNTVLKSARSGLGRMQGPKASGTIEKRAPVI</sequence>
<dbReference type="PRINTS" id="PR01176">
    <property type="entry name" value="GABABRECEPTR"/>
</dbReference>
<evidence type="ECO:0000259" key="11">
    <source>
        <dbReference type="PROSITE" id="PS50259"/>
    </source>
</evidence>
<evidence type="ECO:0000256" key="10">
    <source>
        <dbReference type="SAM" id="SignalP"/>
    </source>
</evidence>
<keyword evidence="5 9" id="KW-0472">Membrane</keyword>
<dbReference type="Pfam" id="PF01094">
    <property type="entry name" value="ANF_receptor"/>
    <property type="match status" value="1"/>
</dbReference>
<dbReference type="AlphaFoldDB" id="A0A0G4IS44"/>